<evidence type="ECO:0000259" key="3">
    <source>
        <dbReference type="SMART" id="SM00331"/>
    </source>
</evidence>
<protein>
    <submittedName>
        <fullName evidence="4">Stage II sporulation protein E</fullName>
    </submittedName>
</protein>
<evidence type="ECO:0000256" key="2">
    <source>
        <dbReference type="SAM" id="Phobius"/>
    </source>
</evidence>
<feature type="domain" description="PPM-type phosphatase" evidence="3">
    <location>
        <begin position="133"/>
        <end position="344"/>
    </location>
</feature>
<dbReference type="InterPro" id="IPR001932">
    <property type="entry name" value="PPM-type_phosphatase-like_dom"/>
</dbReference>
<dbReference type="Gene3D" id="3.60.40.10">
    <property type="entry name" value="PPM-type phosphatase domain"/>
    <property type="match status" value="1"/>
</dbReference>
<sequence length="357" mass="37307">MVSAVVRRRSVDAIPWVVLVVLIGVDTASTGIVISGAYPTAAVVASTMASVRRTAYVAASSVAFAGLSVLWNDYQGPGEFWLRFALSAALAVVAVLSALVRVRREEALANMTVIAETVQQAVLRTIPSQVGALGFATQYQSATSAALVGGDLFEVAQTGHGVRVILGDVRGKGMEAVQLAATVLAAFRRAAFSQEQLTGVATEIDMVVRAVAGDEDFVTAILCQFTAGGQITVVNRGHHPPLLIPPASASASFLDTGDPQPPLGLGSVSHSMELTWPPQARLLLYTDGLVEARDRKGTFFPLESKAPTLATGELGAVLAGLIAGVQEFTRYESTDDIALMLVENRDPASPSEPAPPA</sequence>
<dbReference type="SMART" id="SM00331">
    <property type="entry name" value="PP2C_SIG"/>
    <property type="match status" value="1"/>
</dbReference>
<evidence type="ECO:0000256" key="1">
    <source>
        <dbReference type="ARBA" id="ARBA00022801"/>
    </source>
</evidence>
<keyword evidence="2" id="KW-1133">Transmembrane helix</keyword>
<dbReference type="GO" id="GO:0016791">
    <property type="term" value="F:phosphatase activity"/>
    <property type="evidence" value="ECO:0007669"/>
    <property type="project" value="TreeGrafter"/>
</dbReference>
<dbReference type="EMBL" id="CADCUI010000024">
    <property type="protein sequence ID" value="CAA9344644.1"/>
    <property type="molecule type" value="Genomic_DNA"/>
</dbReference>
<dbReference type="InterPro" id="IPR052016">
    <property type="entry name" value="Bact_Sigma-Reg"/>
</dbReference>
<dbReference type="InterPro" id="IPR036457">
    <property type="entry name" value="PPM-type-like_dom_sf"/>
</dbReference>
<name>A0A6J4LXR4_9ACTN</name>
<keyword evidence="1" id="KW-0378">Hydrolase</keyword>
<reference evidence="4" key="1">
    <citation type="submission" date="2020-02" db="EMBL/GenBank/DDBJ databases">
        <authorList>
            <person name="Meier V. D."/>
        </authorList>
    </citation>
    <scope>NUCLEOTIDE SEQUENCE</scope>
    <source>
        <strain evidence="4">AVDCRST_MAG34</strain>
    </source>
</reference>
<gene>
    <name evidence="4" type="ORF">AVDCRST_MAG34-1167</name>
</gene>
<organism evidence="4">
    <name type="scientific">uncultured Nocardioidaceae bacterium</name>
    <dbReference type="NCBI Taxonomy" id="253824"/>
    <lineage>
        <taxon>Bacteria</taxon>
        <taxon>Bacillati</taxon>
        <taxon>Actinomycetota</taxon>
        <taxon>Actinomycetes</taxon>
        <taxon>Propionibacteriales</taxon>
        <taxon>Nocardioidaceae</taxon>
        <taxon>environmental samples</taxon>
    </lineage>
</organism>
<dbReference type="PANTHER" id="PTHR43156:SF2">
    <property type="entry name" value="STAGE II SPORULATION PROTEIN E"/>
    <property type="match status" value="1"/>
</dbReference>
<dbReference type="PANTHER" id="PTHR43156">
    <property type="entry name" value="STAGE II SPORULATION PROTEIN E-RELATED"/>
    <property type="match status" value="1"/>
</dbReference>
<keyword evidence="2" id="KW-0472">Membrane</keyword>
<feature type="transmembrane region" description="Helical" evidence="2">
    <location>
        <begin position="13"/>
        <end position="34"/>
    </location>
</feature>
<dbReference type="AlphaFoldDB" id="A0A6J4LXR4"/>
<proteinExistence type="predicted"/>
<feature type="transmembrane region" description="Helical" evidence="2">
    <location>
        <begin position="80"/>
        <end position="102"/>
    </location>
</feature>
<keyword evidence="2" id="KW-0812">Transmembrane</keyword>
<accession>A0A6J4LXR4</accession>
<evidence type="ECO:0000313" key="4">
    <source>
        <dbReference type="EMBL" id="CAA9344644.1"/>
    </source>
</evidence>
<dbReference type="Pfam" id="PF07228">
    <property type="entry name" value="SpoIIE"/>
    <property type="match status" value="1"/>
</dbReference>